<feature type="compositionally biased region" description="Basic and acidic residues" evidence="1">
    <location>
        <begin position="189"/>
        <end position="206"/>
    </location>
</feature>
<dbReference type="InterPro" id="IPR016135">
    <property type="entry name" value="UBQ-conjugating_enzyme/RWD"/>
</dbReference>
<keyword evidence="2" id="KW-0812">Transmembrane</keyword>
<protein>
    <recommendedName>
        <fullName evidence="3">UBC core domain-containing protein</fullName>
    </recommendedName>
</protein>
<dbReference type="Gene3D" id="3.10.110.10">
    <property type="entry name" value="Ubiquitin Conjugating Enzyme"/>
    <property type="match status" value="1"/>
</dbReference>
<dbReference type="SMART" id="SM00212">
    <property type="entry name" value="UBCc"/>
    <property type="match status" value="1"/>
</dbReference>
<evidence type="ECO:0000259" key="3">
    <source>
        <dbReference type="PROSITE" id="PS50127"/>
    </source>
</evidence>
<keyword evidence="2" id="KW-0472">Membrane</keyword>
<reference evidence="4" key="1">
    <citation type="submission" date="2022-12" db="EMBL/GenBank/DDBJ databases">
        <title>Chromosome-level genome assembly of the bean flower thrips Megalurothrips usitatus.</title>
        <authorList>
            <person name="Ma L."/>
            <person name="Liu Q."/>
            <person name="Li H."/>
            <person name="Cai W."/>
        </authorList>
    </citation>
    <scope>NUCLEOTIDE SEQUENCE</scope>
    <source>
        <strain evidence="4">Cailab_2022a</strain>
    </source>
</reference>
<proteinExistence type="predicted"/>
<name>A0AAV7X552_9NEOP</name>
<dbReference type="InterPro" id="IPR000608">
    <property type="entry name" value="UBC"/>
</dbReference>
<keyword evidence="2" id="KW-1133">Transmembrane helix</keyword>
<accession>A0AAV7X552</accession>
<dbReference type="EMBL" id="JAPTSV010000016">
    <property type="protein sequence ID" value="KAJ1519657.1"/>
    <property type="molecule type" value="Genomic_DNA"/>
</dbReference>
<dbReference type="Proteomes" id="UP001075354">
    <property type="component" value="Chromosome 16"/>
</dbReference>
<dbReference type="PROSITE" id="PS50127">
    <property type="entry name" value="UBC_2"/>
    <property type="match status" value="1"/>
</dbReference>
<dbReference type="AlphaFoldDB" id="A0AAV7X552"/>
<keyword evidence="5" id="KW-1185">Reference proteome</keyword>
<comment type="caution">
    <text evidence="4">The sequence shown here is derived from an EMBL/GenBank/DDBJ whole genome shotgun (WGS) entry which is preliminary data.</text>
</comment>
<dbReference type="FunFam" id="3.10.110.10:FF:000086">
    <property type="entry name" value="Ubiquitin-conjugating enzyme E2 J1"/>
    <property type="match status" value="1"/>
</dbReference>
<organism evidence="4 5">
    <name type="scientific">Megalurothrips usitatus</name>
    <name type="common">bean blossom thrips</name>
    <dbReference type="NCBI Taxonomy" id="439358"/>
    <lineage>
        <taxon>Eukaryota</taxon>
        <taxon>Metazoa</taxon>
        <taxon>Ecdysozoa</taxon>
        <taxon>Arthropoda</taxon>
        <taxon>Hexapoda</taxon>
        <taxon>Insecta</taxon>
        <taxon>Pterygota</taxon>
        <taxon>Neoptera</taxon>
        <taxon>Paraneoptera</taxon>
        <taxon>Thysanoptera</taxon>
        <taxon>Terebrantia</taxon>
        <taxon>Thripoidea</taxon>
        <taxon>Thripidae</taxon>
        <taxon>Megalurothrips</taxon>
    </lineage>
</organism>
<feature type="compositionally biased region" description="Polar residues" evidence="1">
    <location>
        <begin position="222"/>
        <end position="251"/>
    </location>
</feature>
<dbReference type="PANTHER" id="PTHR24067">
    <property type="entry name" value="UBIQUITIN-CONJUGATING ENZYME E2"/>
    <property type="match status" value="1"/>
</dbReference>
<feature type="region of interest" description="Disordered" evidence="1">
    <location>
        <begin position="189"/>
        <end position="251"/>
    </location>
</feature>
<feature type="domain" description="UBC core" evidence="3">
    <location>
        <begin position="13"/>
        <end position="161"/>
    </location>
</feature>
<gene>
    <name evidence="4" type="ORF">ONE63_004923</name>
</gene>
<evidence type="ECO:0000256" key="2">
    <source>
        <dbReference type="SAM" id="Phobius"/>
    </source>
</evidence>
<dbReference type="InterPro" id="IPR050113">
    <property type="entry name" value="Ub_conjugating_enzyme"/>
</dbReference>
<evidence type="ECO:0000313" key="5">
    <source>
        <dbReference type="Proteomes" id="UP001075354"/>
    </source>
</evidence>
<evidence type="ECO:0000256" key="1">
    <source>
        <dbReference type="SAM" id="MobiDB-lite"/>
    </source>
</evidence>
<dbReference type="Pfam" id="PF00179">
    <property type="entry name" value="UQ_con"/>
    <property type="match status" value="1"/>
</dbReference>
<sequence>MEHYQGKYNTKSTSVKRLMREANELKDATEDYCARPLDENLFEWHFTIRGPPDSEFSGGVYHGRILLPAEYPMKPPNIILLTPNGRFEVNKKICLSISGHHPETWQPSWSIRTALLALIAFMPTPGVGTIGSLDFTPDERKQLALKSHSFECPECGKIFQQLAIGRVSKPVTEEEKSLIDCVAFKGEDVHETNSGGETERTSEAKIAENQSQSDIRLRTAATVDSSSTSGSQAPTASNSSAEPTNNAGSQNFQSPLYHGNINVIDRHRSLIITLIVMAIGILVLRRLILI</sequence>
<dbReference type="CDD" id="cd23799">
    <property type="entry name" value="UBCc_UBE2J"/>
    <property type="match status" value="1"/>
</dbReference>
<evidence type="ECO:0000313" key="4">
    <source>
        <dbReference type="EMBL" id="KAJ1519657.1"/>
    </source>
</evidence>
<dbReference type="SUPFAM" id="SSF54495">
    <property type="entry name" value="UBC-like"/>
    <property type="match status" value="1"/>
</dbReference>
<feature type="transmembrane region" description="Helical" evidence="2">
    <location>
        <begin position="270"/>
        <end position="288"/>
    </location>
</feature>